<accession>E8LEQ9</accession>
<name>E8LEQ9_9FIRM</name>
<protein>
    <submittedName>
        <fullName evidence="1">Uncharacterized protein</fullName>
    </submittedName>
</protein>
<sequence length="53" mass="6397">MRASERARFKEAIPTAYFSYVEGLMMQKIVRYHAHIKNKQTARNYSLLIFLRF</sequence>
<dbReference type="Proteomes" id="UP000004923">
    <property type="component" value="Unassembled WGS sequence"/>
</dbReference>
<comment type="caution">
    <text evidence="1">The sequence shown here is derived from an EMBL/GenBank/DDBJ whole genome shotgun (WGS) entry which is preliminary data.</text>
</comment>
<proteinExistence type="predicted"/>
<dbReference type="HOGENOM" id="CLU_3064553_0_0_9"/>
<keyword evidence="2" id="KW-1185">Reference proteome</keyword>
<evidence type="ECO:0000313" key="1">
    <source>
        <dbReference type="EMBL" id="EFY04683.1"/>
    </source>
</evidence>
<reference evidence="1 2" key="1">
    <citation type="submission" date="2011-01" db="EMBL/GenBank/DDBJ databases">
        <authorList>
            <person name="Weinstock G."/>
            <person name="Sodergren E."/>
            <person name="Clifton S."/>
            <person name="Fulton L."/>
            <person name="Fulton B."/>
            <person name="Courtney L."/>
            <person name="Fronick C."/>
            <person name="Harrison M."/>
            <person name="Strong C."/>
            <person name="Farmer C."/>
            <person name="Delahaunty K."/>
            <person name="Markovic C."/>
            <person name="Hall O."/>
            <person name="Minx P."/>
            <person name="Tomlinson C."/>
            <person name="Mitreva M."/>
            <person name="Hou S."/>
            <person name="Chen J."/>
            <person name="Wollam A."/>
            <person name="Pepin K.H."/>
            <person name="Johnson M."/>
            <person name="Bhonagiri V."/>
            <person name="Zhang X."/>
            <person name="Suruliraj S."/>
            <person name="Warren W."/>
            <person name="Chinwalla A."/>
            <person name="Mardis E.R."/>
            <person name="Wilson R.K."/>
        </authorList>
    </citation>
    <scope>NUCLEOTIDE SEQUENCE [LARGE SCALE GENOMIC DNA]</scope>
    <source>
        <strain evidence="1 2">YIT 12067</strain>
    </source>
</reference>
<dbReference type="EMBL" id="AEVN01000056">
    <property type="protein sequence ID" value="EFY04683.1"/>
    <property type="molecule type" value="Genomic_DNA"/>
</dbReference>
<gene>
    <name evidence="1" type="ORF">HMPREF9443_01343</name>
</gene>
<organism evidence="1 2">
    <name type="scientific">Phascolarctobacterium succinatutens YIT 12067</name>
    <dbReference type="NCBI Taxonomy" id="626939"/>
    <lineage>
        <taxon>Bacteria</taxon>
        <taxon>Bacillati</taxon>
        <taxon>Bacillota</taxon>
        <taxon>Negativicutes</taxon>
        <taxon>Acidaminococcales</taxon>
        <taxon>Acidaminococcaceae</taxon>
        <taxon>Phascolarctobacterium</taxon>
    </lineage>
</organism>
<evidence type="ECO:0000313" key="2">
    <source>
        <dbReference type="Proteomes" id="UP000004923"/>
    </source>
</evidence>
<dbReference type="AlphaFoldDB" id="E8LEQ9"/>